<feature type="transmembrane region" description="Helical" evidence="1">
    <location>
        <begin position="13"/>
        <end position="39"/>
    </location>
</feature>
<comment type="caution">
    <text evidence="2">The sequence shown here is derived from an EMBL/GenBank/DDBJ whole genome shotgun (WGS) entry which is preliminary data.</text>
</comment>
<reference evidence="2" key="1">
    <citation type="submission" date="2023-07" db="EMBL/GenBank/DDBJ databases">
        <title>A chromosome-level genome assembly of Lolium multiflorum.</title>
        <authorList>
            <person name="Chen Y."/>
            <person name="Copetti D."/>
            <person name="Kolliker R."/>
            <person name="Studer B."/>
        </authorList>
    </citation>
    <scope>NUCLEOTIDE SEQUENCE</scope>
    <source>
        <strain evidence="2">02402/16</strain>
        <tissue evidence="2">Leaf</tissue>
    </source>
</reference>
<evidence type="ECO:0000313" key="3">
    <source>
        <dbReference type="Proteomes" id="UP001231189"/>
    </source>
</evidence>
<protein>
    <submittedName>
        <fullName evidence="2">Uncharacterized protein</fullName>
    </submittedName>
</protein>
<gene>
    <name evidence="2" type="ORF">QYE76_043672</name>
</gene>
<sequence length="106" mass="12183">MFTSYWPWASCEAFMFTLCSISSLATLCIFKIAGIGTYIESHRVDVFGCTMSNYMMNHVVRLLAYISLWEAFTHFIFVDYIAFVFLLVLGIISMFKISQIACCLQQ</sequence>
<accession>A0AAD8THG1</accession>
<keyword evidence="1" id="KW-1133">Transmembrane helix</keyword>
<organism evidence="2 3">
    <name type="scientific">Lolium multiflorum</name>
    <name type="common">Italian ryegrass</name>
    <name type="synonym">Lolium perenne subsp. multiflorum</name>
    <dbReference type="NCBI Taxonomy" id="4521"/>
    <lineage>
        <taxon>Eukaryota</taxon>
        <taxon>Viridiplantae</taxon>
        <taxon>Streptophyta</taxon>
        <taxon>Embryophyta</taxon>
        <taxon>Tracheophyta</taxon>
        <taxon>Spermatophyta</taxon>
        <taxon>Magnoliopsida</taxon>
        <taxon>Liliopsida</taxon>
        <taxon>Poales</taxon>
        <taxon>Poaceae</taxon>
        <taxon>BOP clade</taxon>
        <taxon>Pooideae</taxon>
        <taxon>Poodae</taxon>
        <taxon>Poeae</taxon>
        <taxon>Poeae Chloroplast Group 2 (Poeae type)</taxon>
        <taxon>Loliodinae</taxon>
        <taxon>Loliinae</taxon>
        <taxon>Lolium</taxon>
    </lineage>
</organism>
<proteinExistence type="predicted"/>
<dbReference type="EMBL" id="JAUUTY010000002">
    <property type="protein sequence ID" value="KAK1682824.1"/>
    <property type="molecule type" value="Genomic_DNA"/>
</dbReference>
<dbReference type="AlphaFoldDB" id="A0AAD8THG1"/>
<keyword evidence="1" id="KW-0812">Transmembrane</keyword>
<evidence type="ECO:0000313" key="2">
    <source>
        <dbReference type="EMBL" id="KAK1682824.1"/>
    </source>
</evidence>
<keyword evidence="3" id="KW-1185">Reference proteome</keyword>
<dbReference type="Proteomes" id="UP001231189">
    <property type="component" value="Unassembled WGS sequence"/>
</dbReference>
<keyword evidence="1" id="KW-0472">Membrane</keyword>
<evidence type="ECO:0000256" key="1">
    <source>
        <dbReference type="SAM" id="Phobius"/>
    </source>
</evidence>
<name>A0AAD8THG1_LOLMU</name>